<evidence type="ECO:0000313" key="12">
    <source>
        <dbReference type="WBParaSite" id="PTRK_0000827900.1"/>
    </source>
</evidence>
<evidence type="ECO:0000256" key="6">
    <source>
        <dbReference type="ARBA" id="ARBA00023049"/>
    </source>
</evidence>
<dbReference type="InterPro" id="IPR035914">
    <property type="entry name" value="Sperma_CUB_dom_sf"/>
</dbReference>
<keyword evidence="4 9" id="KW-0378">Hydrolase</keyword>
<feature type="domain" description="Peptidase M12A" evidence="10">
    <location>
        <begin position="4"/>
        <end position="196"/>
    </location>
</feature>
<evidence type="ECO:0000259" key="10">
    <source>
        <dbReference type="PROSITE" id="PS51864"/>
    </source>
</evidence>
<dbReference type="WBParaSite" id="PTRK_0000827900.1">
    <property type="protein sequence ID" value="PTRK_0000827900.1"/>
    <property type="gene ID" value="PTRK_0000827900"/>
</dbReference>
<evidence type="ECO:0000256" key="8">
    <source>
        <dbReference type="PROSITE-ProRule" id="PRU01211"/>
    </source>
</evidence>
<keyword evidence="6 9" id="KW-0482">Metalloprotease</keyword>
<comment type="caution">
    <text evidence="8">Lacks conserved residue(s) required for the propagation of feature annotation.</text>
</comment>
<evidence type="ECO:0000256" key="2">
    <source>
        <dbReference type="ARBA" id="ARBA00022670"/>
    </source>
</evidence>
<reference evidence="12" key="1">
    <citation type="submission" date="2017-02" db="UniProtKB">
        <authorList>
            <consortium name="WormBaseParasite"/>
        </authorList>
    </citation>
    <scope>IDENTIFICATION</scope>
</reference>
<evidence type="ECO:0000256" key="3">
    <source>
        <dbReference type="ARBA" id="ARBA00022723"/>
    </source>
</evidence>
<keyword evidence="1" id="KW-0245">EGF-like domain</keyword>
<keyword evidence="2 9" id="KW-0645">Protease</keyword>
<dbReference type="AlphaFoldDB" id="A0A0N4ZJP7"/>
<keyword evidence="11" id="KW-1185">Reference proteome</keyword>
<protein>
    <recommendedName>
        <fullName evidence="9">Metalloendopeptidase</fullName>
        <ecNumber evidence="9">3.4.24.-</ecNumber>
    </recommendedName>
</protein>
<keyword evidence="5 9" id="KW-0862">Zinc</keyword>
<dbReference type="GO" id="GO:0006508">
    <property type="term" value="P:proteolysis"/>
    <property type="evidence" value="ECO:0007669"/>
    <property type="project" value="UniProtKB-KW"/>
</dbReference>
<evidence type="ECO:0000256" key="4">
    <source>
        <dbReference type="ARBA" id="ARBA00022801"/>
    </source>
</evidence>
<evidence type="ECO:0000256" key="5">
    <source>
        <dbReference type="ARBA" id="ARBA00022833"/>
    </source>
</evidence>
<evidence type="ECO:0000313" key="11">
    <source>
        <dbReference type="Proteomes" id="UP000038045"/>
    </source>
</evidence>
<dbReference type="InterPro" id="IPR001506">
    <property type="entry name" value="Peptidase_M12A"/>
</dbReference>
<sequence>MCYGGILNDTNRQWRFPINYKIEYKESYDYIDSAISFIAYFTCVTFKENKSLEYNQQGIIFKSGDYTYSDRIGTKENNNSNIIYISHKDKYNYIVIQGLILNALGVFPEQTRNDRDNYVNIEQKNVKDYNKNKIYFEKNTNLTYTPIYDTQYDYGSVIKKTITAKGYYGDQYQKMMGQKKVVTFNDYKIVNRHFCKQKCNNTLYCHKNGYQNPNKCNQCICPFPFTNNDCNGLLPNSLGSTGCPGRHVEADRYQTYGYTISGKKSCYGYISAPQDRQVRFTLVFLNMAKHSVCTRGTGSVEIKYKSRKDVMGLCFCGHIPNPYKNIYTEDGLIVFIYNGASSSDRFKYEYISAIVVNKT</sequence>
<accession>A0A0N4ZJP7</accession>
<dbReference type="PANTHER" id="PTHR10127:SF780">
    <property type="entry name" value="METALLOENDOPEPTIDASE"/>
    <property type="match status" value="1"/>
</dbReference>
<dbReference type="GO" id="GO:0004222">
    <property type="term" value="F:metalloendopeptidase activity"/>
    <property type="evidence" value="ECO:0007669"/>
    <property type="project" value="UniProtKB-UniRule"/>
</dbReference>
<proteinExistence type="predicted"/>
<dbReference type="Pfam" id="PF01400">
    <property type="entry name" value="Astacin"/>
    <property type="match status" value="1"/>
</dbReference>
<dbReference type="SUPFAM" id="SSF55486">
    <property type="entry name" value="Metalloproteases ('zincins'), catalytic domain"/>
    <property type="match status" value="1"/>
</dbReference>
<evidence type="ECO:0000256" key="9">
    <source>
        <dbReference type="RuleBase" id="RU361183"/>
    </source>
</evidence>
<keyword evidence="7" id="KW-1015">Disulfide bond</keyword>
<comment type="cofactor">
    <cofactor evidence="9">
        <name>Zn(2+)</name>
        <dbReference type="ChEBI" id="CHEBI:29105"/>
    </cofactor>
    <text evidence="9">Binds 1 zinc ion per subunit.</text>
</comment>
<organism evidence="11 12">
    <name type="scientific">Parastrongyloides trichosuri</name>
    <name type="common">Possum-specific nematode worm</name>
    <dbReference type="NCBI Taxonomy" id="131310"/>
    <lineage>
        <taxon>Eukaryota</taxon>
        <taxon>Metazoa</taxon>
        <taxon>Ecdysozoa</taxon>
        <taxon>Nematoda</taxon>
        <taxon>Chromadorea</taxon>
        <taxon>Rhabditida</taxon>
        <taxon>Tylenchina</taxon>
        <taxon>Panagrolaimomorpha</taxon>
        <taxon>Strongyloidoidea</taxon>
        <taxon>Strongyloididae</taxon>
        <taxon>Parastrongyloides</taxon>
    </lineage>
</organism>
<dbReference type="PROSITE" id="PS51864">
    <property type="entry name" value="ASTACIN"/>
    <property type="match status" value="1"/>
</dbReference>
<dbReference type="SMART" id="SM00235">
    <property type="entry name" value="ZnMc"/>
    <property type="match status" value="1"/>
</dbReference>
<dbReference type="InterPro" id="IPR006026">
    <property type="entry name" value="Peptidase_Metallo"/>
</dbReference>
<evidence type="ECO:0000256" key="7">
    <source>
        <dbReference type="ARBA" id="ARBA00023157"/>
    </source>
</evidence>
<dbReference type="Proteomes" id="UP000038045">
    <property type="component" value="Unplaced"/>
</dbReference>
<dbReference type="PANTHER" id="PTHR10127">
    <property type="entry name" value="DISCOIDIN, CUB, EGF, LAMININ , AND ZINC METALLOPROTEASE DOMAIN CONTAINING"/>
    <property type="match status" value="1"/>
</dbReference>
<dbReference type="EC" id="3.4.24.-" evidence="9"/>
<dbReference type="InterPro" id="IPR024079">
    <property type="entry name" value="MetalloPept_cat_dom_sf"/>
</dbReference>
<keyword evidence="3 9" id="KW-0479">Metal-binding</keyword>
<name>A0A0N4ZJP7_PARTI</name>
<evidence type="ECO:0000256" key="1">
    <source>
        <dbReference type="ARBA" id="ARBA00022536"/>
    </source>
</evidence>
<dbReference type="GO" id="GO:0008270">
    <property type="term" value="F:zinc ion binding"/>
    <property type="evidence" value="ECO:0007669"/>
    <property type="project" value="InterPro"/>
</dbReference>
<dbReference type="SUPFAM" id="SSF49854">
    <property type="entry name" value="Spermadhesin, CUB domain"/>
    <property type="match status" value="1"/>
</dbReference>
<dbReference type="PRINTS" id="PR00480">
    <property type="entry name" value="ASTACIN"/>
</dbReference>
<dbReference type="Gene3D" id="3.40.390.10">
    <property type="entry name" value="Collagenase (Catalytic Domain)"/>
    <property type="match status" value="1"/>
</dbReference>